<dbReference type="AlphaFoldDB" id="A0AAD4MSE7"/>
<accession>A0AAD4MSE7</accession>
<keyword evidence="4" id="KW-1185">Reference proteome</keyword>
<dbReference type="InterPro" id="IPR036020">
    <property type="entry name" value="WW_dom_sf"/>
</dbReference>
<organism evidence="3 4">
    <name type="scientific">Ditylenchus destructor</name>
    <dbReference type="NCBI Taxonomy" id="166010"/>
    <lineage>
        <taxon>Eukaryota</taxon>
        <taxon>Metazoa</taxon>
        <taxon>Ecdysozoa</taxon>
        <taxon>Nematoda</taxon>
        <taxon>Chromadorea</taxon>
        <taxon>Rhabditida</taxon>
        <taxon>Tylenchina</taxon>
        <taxon>Tylenchomorpha</taxon>
        <taxon>Sphaerularioidea</taxon>
        <taxon>Anguinidae</taxon>
        <taxon>Anguininae</taxon>
        <taxon>Ditylenchus</taxon>
    </lineage>
</organism>
<evidence type="ECO:0000313" key="4">
    <source>
        <dbReference type="Proteomes" id="UP001201812"/>
    </source>
</evidence>
<gene>
    <name evidence="3" type="ORF">DdX_14607</name>
</gene>
<protein>
    <recommendedName>
        <fullName evidence="2">WW domain-containing protein</fullName>
    </recommendedName>
</protein>
<dbReference type="Proteomes" id="UP001201812">
    <property type="component" value="Unassembled WGS sequence"/>
</dbReference>
<comment type="caution">
    <text evidence="3">The sequence shown here is derived from an EMBL/GenBank/DDBJ whole genome shotgun (WGS) entry which is preliminary data.</text>
</comment>
<dbReference type="InterPro" id="IPR001202">
    <property type="entry name" value="WW_dom"/>
</dbReference>
<evidence type="ECO:0000259" key="2">
    <source>
        <dbReference type="PROSITE" id="PS50020"/>
    </source>
</evidence>
<evidence type="ECO:0000256" key="1">
    <source>
        <dbReference type="SAM" id="MobiDB-lite"/>
    </source>
</evidence>
<feature type="region of interest" description="Disordered" evidence="1">
    <location>
        <begin position="312"/>
        <end position="343"/>
    </location>
</feature>
<feature type="domain" description="WW" evidence="2">
    <location>
        <begin position="2"/>
        <end position="35"/>
    </location>
</feature>
<name>A0AAD4MSE7_9BILA</name>
<evidence type="ECO:0000313" key="3">
    <source>
        <dbReference type="EMBL" id="KAI1703864.1"/>
    </source>
</evidence>
<dbReference type="PROSITE" id="PS50020">
    <property type="entry name" value="WW_DOMAIN_2"/>
    <property type="match status" value="1"/>
</dbReference>
<dbReference type="EMBL" id="JAKKPZ010000075">
    <property type="protein sequence ID" value="KAI1703864.1"/>
    <property type="molecule type" value="Genomic_DNA"/>
</dbReference>
<dbReference type="SUPFAM" id="SSF51045">
    <property type="entry name" value="WW domain"/>
    <property type="match status" value="1"/>
</dbReference>
<sequence length="837" mass="95096">MAKGKSNWTIHFHENGFFYFYNSVSQSSKWYWPKCKNKREKQVILEEKWHEKRAILTAFESFVRKWVKKVLLMEAKFNLEFSYLLKQKQYIHLPSSATYDSMLAAFTKRRNGEKLGRQSEQNFVARYRLVESNGVEKIYKGNQEVVKQEEAGLIRSVARKDLCIAVVSEAVKPANVNASLSDVSATVDATTVPFSPHYLLSVVSFEQAMRDVGFKAINPNSELKSLFQLVRRKLLWPQLLPPQLPLGPWPGSPNQCCCLFPKIPKEKLALIMELGLLCCKFNPKSYSTEPHNGNMTEELHEPYEDNGLQFTLSPSAKRSRPNEDHCSEEGLRPEISPEENEKGRELDLVENLCNDEHSENAEIDVVNLSEREGEDVSHLKSCAKSNIEYVELPSDSASADTDNESVVELDMNRPSTVANDSEAVGLNTTPNCDGSFLITLEDDEVESTPEDIDVICDSVISRSHSQNSQSAANTRNNQTGERRLFLKSVKRYSFHDLDEQVNNPERKRARGRDLYVIPSLAQVKEALSNASKEGHMDPNLPSSSKSNLRFKNNSFVAQCYRLHVKAKFGLAELAETFQCSVSSVSKALTKCVQSCLGLHLKPLGISKTLISNIREMIHNNGYGEDTKSQCNALFGKDRVRIILAILDIEYGFEDDSPLSESDSELDQINFVPQPKALRAACRRLNRIEWYGSPEEFYREFHLRIDQANDLLDVLVDAGLTARSSVSSYWIKPHLKLLVTLQHYATMDKTLEDLEILRGISQSAAYSAIKNVSALIVESLDKDKSLDRIAEYIQENDWKAVSDRFPRVTITRPHMWEADSMWKLIVKACFLIHRRYPL</sequence>
<reference evidence="3" key="1">
    <citation type="submission" date="2022-01" db="EMBL/GenBank/DDBJ databases">
        <title>Genome Sequence Resource for Two Populations of Ditylenchus destructor, the Migratory Endoparasitic Phytonematode.</title>
        <authorList>
            <person name="Zhang H."/>
            <person name="Lin R."/>
            <person name="Xie B."/>
        </authorList>
    </citation>
    <scope>NUCLEOTIDE SEQUENCE</scope>
    <source>
        <strain evidence="3">BazhouSP</strain>
    </source>
</reference>
<feature type="compositionally biased region" description="Basic and acidic residues" evidence="1">
    <location>
        <begin position="320"/>
        <end position="332"/>
    </location>
</feature>
<proteinExistence type="predicted"/>